<name>A0A516GL20_9LACT</name>
<evidence type="ECO:0000256" key="1">
    <source>
        <dbReference type="SAM" id="Coils"/>
    </source>
</evidence>
<proteinExistence type="predicted"/>
<dbReference type="NCBIfam" id="TIGR01641">
    <property type="entry name" value="phageSPP1_gp7"/>
    <property type="match status" value="1"/>
</dbReference>
<dbReference type="EMBL" id="CP041626">
    <property type="protein sequence ID" value="QDO92228.1"/>
    <property type="molecule type" value="Genomic_DNA"/>
</dbReference>
<accession>A0A516GL20</accession>
<dbReference type="AlphaFoldDB" id="A0A516GL20"/>
<dbReference type="EMBL" id="CP041626">
    <property type="protein sequence ID" value="QDO92293.1"/>
    <property type="molecule type" value="Genomic_DNA"/>
</dbReference>
<gene>
    <name evidence="3" type="ORF">FNV33_09220</name>
    <name evidence="4" type="ORF">FNV33_09575</name>
    <name evidence="5" type="ORF">FNV33_09930</name>
</gene>
<dbReference type="KEGG" id="dpm:FNV33_09575"/>
<feature type="domain" description="Phage head morphogenesis" evidence="2">
    <location>
        <begin position="198"/>
        <end position="297"/>
    </location>
</feature>
<dbReference type="Pfam" id="PF04233">
    <property type="entry name" value="Phage_Mu_F"/>
    <property type="match status" value="1"/>
</dbReference>
<dbReference type="KEGG" id="dpm:FNV33_09930"/>
<evidence type="ECO:0000313" key="4">
    <source>
        <dbReference type="EMBL" id="QDO92228.1"/>
    </source>
</evidence>
<evidence type="ECO:0000313" key="6">
    <source>
        <dbReference type="Proteomes" id="UP000315953"/>
    </source>
</evidence>
<evidence type="ECO:0000313" key="3">
    <source>
        <dbReference type="EMBL" id="QDO92163.1"/>
    </source>
</evidence>
<organism evidence="4 6">
    <name type="scientific">Dolosigranulum pigrum</name>
    <dbReference type="NCBI Taxonomy" id="29394"/>
    <lineage>
        <taxon>Bacteria</taxon>
        <taxon>Bacillati</taxon>
        <taxon>Bacillota</taxon>
        <taxon>Bacilli</taxon>
        <taxon>Lactobacillales</taxon>
        <taxon>Carnobacteriaceae</taxon>
        <taxon>Dolosigranulum</taxon>
    </lineage>
</organism>
<dbReference type="EMBL" id="CP041626">
    <property type="protein sequence ID" value="QDO92163.1"/>
    <property type="molecule type" value="Genomic_DNA"/>
</dbReference>
<reference evidence="4 6" key="1">
    <citation type="submission" date="2019-07" db="EMBL/GenBank/DDBJ databases">
        <title>Genome assembly of a nasal isolate of Dolosigranulum pigrum from a chronic sinusitis patient.</title>
        <authorList>
            <person name="Baig S."/>
            <person name="Overballe-Petersen S."/>
            <person name="Kaspar U."/>
            <person name="Rendboe A."/>
            <person name="de Man T."/>
            <person name="Liu C."/>
            <person name="Price L.B."/>
            <person name="Stegger M."/>
            <person name="Becker K."/>
            <person name="Skytt Andersen P."/>
        </authorList>
    </citation>
    <scope>NUCLEOTIDE SEQUENCE [LARGE SCALE GENOMIC DNA]</scope>
    <source>
        <strain evidence="4 6">83VPs-KB5</strain>
    </source>
</reference>
<dbReference type="KEGG" id="dpm:FNV33_09220"/>
<feature type="coiled-coil region" evidence="1">
    <location>
        <begin position="457"/>
        <end position="484"/>
    </location>
</feature>
<dbReference type="Proteomes" id="UP000315953">
    <property type="component" value="Chromosome"/>
</dbReference>
<sequence length="543" mass="63057">MYRWITLMSNRYWRKRIAEEMEQAQKRDMNRQREMQRLYDEALEELQLTIDGLFQRYANKEGLNLAQAKKRASAMDLNIFNRRVKRWVEERDFSPEANKHLKLYNLKGKVSRLELMKQHMKLATAQLAGREEAYVRESLHDEAVRQREIQSGIFGLYAPDSDQFRQQANTIINTPFQGGSWSKRIWERQDQLANFLNSAIQRIIMQGKHSTTFQSDVRKKFNSTAYEAKRLLVTETARVQTEVQRQTMEDNGFSQYEYMAEPTACHICKPLDGQIFKVSDMEPGTNAAPMHPNCKCASAPYESREDLEDMFDAIAEGRGDEFFAEHDFMAKSKLFTASNGLRIRGKKQYGTPHNIYLENNTKVSRDTYQMLERALEDRPSDQLPTMVVATAKKLQNGKGLAAYDRATDTLYVSNKLHSPEAVHHELKDGYFAAKNFHDIITHELTHKRHWDAVKRFYNDHQKEYNGLEDAKEALESDLRRYVKEQKIFDSRYINKFVSVNASRDFDTGKVNELVADVKVLGEKTDPILLSKVEGVLDNGSSRN</sequence>
<keyword evidence="1" id="KW-0175">Coiled coil</keyword>
<evidence type="ECO:0000259" key="2">
    <source>
        <dbReference type="Pfam" id="PF04233"/>
    </source>
</evidence>
<evidence type="ECO:0000313" key="5">
    <source>
        <dbReference type="EMBL" id="QDO92293.1"/>
    </source>
</evidence>
<dbReference type="InterPro" id="IPR006528">
    <property type="entry name" value="Phage_head_morphogenesis_dom"/>
</dbReference>
<protein>
    <recommendedName>
        <fullName evidence="2">Phage head morphogenesis domain-containing protein</fullName>
    </recommendedName>
</protein>